<evidence type="ECO:0000256" key="13">
    <source>
        <dbReference type="RuleBase" id="RU364017"/>
    </source>
</evidence>
<dbReference type="PRINTS" id="PR00999">
    <property type="entry name" value="FUNGALYSIN"/>
</dbReference>
<dbReference type="Gene3D" id="3.10.170.10">
    <property type="match status" value="1"/>
</dbReference>
<evidence type="ECO:0000256" key="5">
    <source>
        <dbReference type="ARBA" id="ARBA00022723"/>
    </source>
</evidence>
<gene>
    <name evidence="15" type="ORF">BB559_005833</name>
</gene>
<name>A0A2T9Y6D6_9FUNG</name>
<dbReference type="AlphaFoldDB" id="A0A2T9Y6D6"/>
<keyword evidence="10 13" id="KW-0865">Zymogen</keyword>
<dbReference type="GO" id="GO:0008270">
    <property type="term" value="F:zinc ion binding"/>
    <property type="evidence" value="ECO:0007669"/>
    <property type="project" value="InterPro"/>
</dbReference>
<feature type="binding site" evidence="12">
    <location>
        <position position="511"/>
    </location>
    <ligand>
        <name>Zn(2+)</name>
        <dbReference type="ChEBI" id="CHEBI:29105"/>
        <note>catalytic</note>
    </ligand>
</feature>
<dbReference type="PANTHER" id="PTHR33478:SF1">
    <property type="entry name" value="EXTRACELLULAR METALLOPROTEINASE MEP"/>
    <property type="match status" value="1"/>
</dbReference>
<evidence type="ECO:0000256" key="10">
    <source>
        <dbReference type="ARBA" id="ARBA00023145"/>
    </source>
</evidence>
<organism evidence="15 16">
    <name type="scientific">Furculomyces boomerangus</name>
    <dbReference type="NCBI Taxonomy" id="61424"/>
    <lineage>
        <taxon>Eukaryota</taxon>
        <taxon>Fungi</taxon>
        <taxon>Fungi incertae sedis</taxon>
        <taxon>Zoopagomycota</taxon>
        <taxon>Kickxellomycotina</taxon>
        <taxon>Harpellomycetes</taxon>
        <taxon>Harpellales</taxon>
        <taxon>Harpellaceae</taxon>
        <taxon>Furculomyces</taxon>
    </lineage>
</organism>
<dbReference type="GO" id="GO:0005615">
    <property type="term" value="C:extracellular space"/>
    <property type="evidence" value="ECO:0007669"/>
    <property type="project" value="InterPro"/>
</dbReference>
<evidence type="ECO:0000259" key="14">
    <source>
        <dbReference type="Pfam" id="PF07504"/>
    </source>
</evidence>
<evidence type="ECO:0000256" key="3">
    <source>
        <dbReference type="ARBA" id="ARBA00022525"/>
    </source>
</evidence>
<dbReference type="GO" id="GO:0004222">
    <property type="term" value="F:metalloendopeptidase activity"/>
    <property type="evidence" value="ECO:0007669"/>
    <property type="project" value="InterPro"/>
</dbReference>
<comment type="similarity">
    <text evidence="2 13">Belongs to the peptidase M36 family.</text>
</comment>
<keyword evidence="16" id="KW-1185">Reference proteome</keyword>
<proteinExistence type="inferred from homology"/>
<evidence type="ECO:0000256" key="7">
    <source>
        <dbReference type="ARBA" id="ARBA00022801"/>
    </source>
</evidence>
<comment type="subcellular location">
    <subcellularLocation>
        <location evidence="1 13">Secreted</location>
    </subcellularLocation>
</comment>
<feature type="signal peptide" evidence="13">
    <location>
        <begin position="1"/>
        <end position="18"/>
    </location>
</feature>
<keyword evidence="5 12" id="KW-0479">Metal-binding</keyword>
<evidence type="ECO:0000313" key="16">
    <source>
        <dbReference type="Proteomes" id="UP000245699"/>
    </source>
</evidence>
<evidence type="ECO:0000256" key="12">
    <source>
        <dbReference type="PIRSR" id="PIRSR601842-2"/>
    </source>
</evidence>
<dbReference type="Pfam" id="PF02128">
    <property type="entry name" value="Peptidase_M36"/>
    <property type="match status" value="1"/>
</dbReference>
<keyword evidence="3 13" id="KW-0964">Secreted</keyword>
<keyword evidence="6 13" id="KW-0732">Signal</keyword>
<reference evidence="15 16" key="1">
    <citation type="journal article" date="2018" name="MBio">
        <title>Comparative Genomics Reveals the Core Gene Toolbox for the Fungus-Insect Symbiosis.</title>
        <authorList>
            <person name="Wang Y."/>
            <person name="Stata M."/>
            <person name="Wang W."/>
            <person name="Stajich J.E."/>
            <person name="White M.M."/>
            <person name="Moncalvo J.M."/>
        </authorList>
    </citation>
    <scope>NUCLEOTIDE SEQUENCE [LARGE SCALE GENOMIC DNA]</scope>
    <source>
        <strain evidence="15 16">AUS-77-4</strain>
    </source>
</reference>
<dbReference type="InterPro" id="IPR050371">
    <property type="entry name" value="Fungal_virulence_M36"/>
</dbReference>
<evidence type="ECO:0000256" key="1">
    <source>
        <dbReference type="ARBA" id="ARBA00004613"/>
    </source>
</evidence>
<feature type="active site" evidence="11">
    <location>
        <position position="482"/>
    </location>
</feature>
<dbReference type="OrthoDB" id="3227768at2759"/>
<dbReference type="Gene3D" id="1.10.390.10">
    <property type="entry name" value="Neutral Protease Domain 2"/>
    <property type="match status" value="1"/>
</dbReference>
<dbReference type="CDD" id="cd09596">
    <property type="entry name" value="M36"/>
    <property type="match status" value="1"/>
</dbReference>
<dbReference type="InterPro" id="IPR011096">
    <property type="entry name" value="FTP_domain"/>
</dbReference>
<feature type="binding site" evidence="12">
    <location>
        <position position="481"/>
    </location>
    <ligand>
        <name>Zn(2+)</name>
        <dbReference type="ChEBI" id="CHEBI:29105"/>
        <note>catalytic</note>
    </ligand>
</feature>
<dbReference type="InterPro" id="IPR027268">
    <property type="entry name" value="Peptidase_M4/M1_CTD_sf"/>
</dbReference>
<evidence type="ECO:0000256" key="9">
    <source>
        <dbReference type="ARBA" id="ARBA00023049"/>
    </source>
</evidence>
<dbReference type="InterPro" id="IPR001842">
    <property type="entry name" value="Peptidase_M36"/>
</dbReference>
<keyword evidence="8 12" id="KW-0862">Zinc</keyword>
<evidence type="ECO:0000256" key="6">
    <source>
        <dbReference type="ARBA" id="ARBA00022729"/>
    </source>
</evidence>
<comment type="caution">
    <text evidence="15">The sequence shown here is derived from an EMBL/GenBank/DDBJ whole genome shotgun (WGS) entry which is preliminary data.</text>
</comment>
<comment type="cofactor">
    <cofactor evidence="12">
        <name>Zn(2+)</name>
        <dbReference type="ChEBI" id="CHEBI:29105"/>
    </cofactor>
    <text evidence="12">Binds 1 zinc ion per subunit.</text>
</comment>
<dbReference type="SUPFAM" id="SSF55486">
    <property type="entry name" value="Metalloproteases ('zincins'), catalytic domain"/>
    <property type="match status" value="1"/>
</dbReference>
<evidence type="ECO:0000313" key="15">
    <source>
        <dbReference type="EMBL" id="PVU87900.1"/>
    </source>
</evidence>
<keyword evidence="4 13" id="KW-0645">Protease</keyword>
<feature type="binding site" evidence="12">
    <location>
        <position position="485"/>
    </location>
    <ligand>
        <name>Zn(2+)</name>
        <dbReference type="ChEBI" id="CHEBI:29105"/>
        <note>catalytic</note>
    </ligand>
</feature>
<dbReference type="GO" id="GO:0006508">
    <property type="term" value="P:proteolysis"/>
    <property type="evidence" value="ECO:0007669"/>
    <property type="project" value="UniProtKB-KW"/>
</dbReference>
<dbReference type="Proteomes" id="UP000245699">
    <property type="component" value="Unassembled WGS sequence"/>
</dbReference>
<keyword evidence="7 13" id="KW-0378">Hydrolase</keyword>
<dbReference type="PANTHER" id="PTHR33478">
    <property type="entry name" value="EXTRACELLULAR METALLOPROTEINASE MEP"/>
    <property type="match status" value="1"/>
</dbReference>
<sequence>MKFSILGLATLFISPVFAHQSHKHGSANVQPFGPNLKKVTRHYTNSQPVFPSSKYSSYFTPCDIETAKKAAFDAINKDLNIDSTNYVVKSAYQSKHNKVTHVYLRQTVGGIEVVNGDANINIDQFCSVLSMTSSFYQKDQENSFGAPESPKNTDTWVSQHTTNSNLDFNLFGTNIQLNLRPFKESNNKKNPTFISLNEAFVKLSEHIGNPIKLNDLNTISITKSVTVGSETLDLITNLPSKLAVNNEAYARPAFIQNDFGDLVPVWDLQVEQEDDWWSAQVSAEDGKVVSLVNWAANAAYRVYPFGINDPSVGERSLLLNPADPVASPNGWHYLKSGNSTSTYGNNVYAQENFNGGSQWRSNYRPKGSPGDTYDFPLDLTAEPKTYVNAAVTNLFYLNNMMHDVFYKYGFDEVSGNFQDDNFGRGGLGGDSVIANAQDGSGYNNANFATPPDGRQPRMRMYVWNTFKPMRDGDLDAGIVIHEYSHGISIRLTGGPHNSNCLGWGEAGGMGEGWGDFFATLIRLKTSDTNNSSFTMGDYAAGEGIRHYPYSTSMEINPATYKYLDKGAYWGVHPKGSVWAEILYEMLWNLIDKHGFTTDLMSSNLAYGNTLALQLVVDGMKLQPCRPGFTDARDAILLADKQLTNGENQCEIWKAFAKRGLGHGAVLENETPWGGGIRTESYKLGPSCEST</sequence>
<keyword evidence="9 13" id="KW-0482">Metalloprotease</keyword>
<accession>A0A2T9Y6D6</accession>
<feature type="domain" description="FTP" evidence="14">
    <location>
        <begin position="85"/>
        <end position="135"/>
    </location>
</feature>
<evidence type="ECO:0000256" key="11">
    <source>
        <dbReference type="PIRSR" id="PIRSR601842-1"/>
    </source>
</evidence>
<dbReference type="EC" id="3.4.24.-" evidence="13"/>
<dbReference type="EMBL" id="MBFT01000679">
    <property type="protein sequence ID" value="PVU87900.1"/>
    <property type="molecule type" value="Genomic_DNA"/>
</dbReference>
<dbReference type="Pfam" id="PF07504">
    <property type="entry name" value="FTP"/>
    <property type="match status" value="1"/>
</dbReference>
<evidence type="ECO:0000256" key="4">
    <source>
        <dbReference type="ARBA" id="ARBA00022670"/>
    </source>
</evidence>
<evidence type="ECO:0000256" key="2">
    <source>
        <dbReference type="ARBA" id="ARBA00006006"/>
    </source>
</evidence>
<protein>
    <recommendedName>
        <fullName evidence="13">Extracellular metalloproteinase</fullName>
        <ecNumber evidence="13">3.4.24.-</ecNumber>
    </recommendedName>
    <alternativeName>
        <fullName evidence="13">Fungalysin</fullName>
    </alternativeName>
</protein>
<feature type="chain" id="PRO_5015372476" description="Extracellular metalloproteinase" evidence="13">
    <location>
        <begin position="19"/>
        <end position="690"/>
    </location>
</feature>
<evidence type="ECO:0000256" key="8">
    <source>
        <dbReference type="ARBA" id="ARBA00022833"/>
    </source>
</evidence>